<proteinExistence type="predicted"/>
<dbReference type="AlphaFoldDB" id="A0A8X6IAM4"/>
<accession>A0A8X6IAM4</accession>
<comment type="caution">
    <text evidence="1">The sequence shown here is derived from an EMBL/GenBank/DDBJ whole genome shotgun (WGS) entry which is preliminary data.</text>
</comment>
<dbReference type="Proteomes" id="UP000886998">
    <property type="component" value="Unassembled WGS sequence"/>
</dbReference>
<keyword evidence="2" id="KW-1185">Reference proteome</keyword>
<reference evidence="1" key="1">
    <citation type="submission" date="2020-08" db="EMBL/GenBank/DDBJ databases">
        <title>Multicomponent nature underlies the extraordinary mechanical properties of spider dragline silk.</title>
        <authorList>
            <person name="Kono N."/>
            <person name="Nakamura H."/>
            <person name="Mori M."/>
            <person name="Yoshida Y."/>
            <person name="Ohtoshi R."/>
            <person name="Malay A.D."/>
            <person name="Moran D.A.P."/>
            <person name="Tomita M."/>
            <person name="Numata K."/>
            <person name="Arakawa K."/>
        </authorList>
    </citation>
    <scope>NUCLEOTIDE SEQUENCE</scope>
</reference>
<organism evidence="1 2">
    <name type="scientific">Trichonephila inaurata madagascariensis</name>
    <dbReference type="NCBI Taxonomy" id="2747483"/>
    <lineage>
        <taxon>Eukaryota</taxon>
        <taxon>Metazoa</taxon>
        <taxon>Ecdysozoa</taxon>
        <taxon>Arthropoda</taxon>
        <taxon>Chelicerata</taxon>
        <taxon>Arachnida</taxon>
        <taxon>Araneae</taxon>
        <taxon>Araneomorphae</taxon>
        <taxon>Entelegynae</taxon>
        <taxon>Araneoidea</taxon>
        <taxon>Nephilidae</taxon>
        <taxon>Trichonephila</taxon>
        <taxon>Trichonephila inaurata</taxon>
    </lineage>
</organism>
<protein>
    <submittedName>
        <fullName evidence="1">Uncharacterized protein</fullName>
    </submittedName>
</protein>
<dbReference type="EMBL" id="BMAV01025070">
    <property type="protein sequence ID" value="GFS38140.1"/>
    <property type="molecule type" value="Genomic_DNA"/>
</dbReference>
<evidence type="ECO:0000313" key="1">
    <source>
        <dbReference type="EMBL" id="GFS38140.1"/>
    </source>
</evidence>
<name>A0A8X6IAM4_9ARAC</name>
<evidence type="ECO:0000313" key="2">
    <source>
        <dbReference type="Proteomes" id="UP000886998"/>
    </source>
</evidence>
<gene>
    <name evidence="1" type="ORF">TNIN_84441</name>
</gene>
<dbReference type="OrthoDB" id="6433544at2759"/>
<sequence length="124" mass="14507">MNRLKMDIKNDINNIKRLGWDDSLVESNMSDVLLHKLLARANKIPVIYPLLLGYRGLIYGTKEKANLFMDALEDSFQENRTPYDDDHIVKVDRSFRRFLRHNILAALPLTSPFEIYTIITNIEQ</sequence>